<dbReference type="GO" id="GO:0016020">
    <property type="term" value="C:membrane"/>
    <property type="evidence" value="ECO:0007669"/>
    <property type="project" value="InterPro"/>
</dbReference>
<dbReference type="AlphaFoldDB" id="A0A1S8T7Q3"/>
<organism evidence="4 5">
    <name type="scientific">Clostridium puniceum</name>
    <dbReference type="NCBI Taxonomy" id="29367"/>
    <lineage>
        <taxon>Bacteria</taxon>
        <taxon>Bacillati</taxon>
        <taxon>Bacillota</taxon>
        <taxon>Clostridia</taxon>
        <taxon>Eubacteriales</taxon>
        <taxon>Clostridiaceae</taxon>
        <taxon>Clostridium</taxon>
    </lineage>
</organism>
<dbReference type="SUPFAM" id="SSF58104">
    <property type="entry name" value="Methyl-accepting chemotaxis protein (MCP) signaling domain"/>
    <property type="match status" value="1"/>
</dbReference>
<dbReference type="PANTHER" id="PTHR32089">
    <property type="entry name" value="METHYL-ACCEPTING CHEMOTAXIS PROTEIN MCPB"/>
    <property type="match status" value="1"/>
</dbReference>
<evidence type="ECO:0000313" key="5">
    <source>
        <dbReference type="Proteomes" id="UP000190890"/>
    </source>
</evidence>
<dbReference type="Gene3D" id="1.10.287.950">
    <property type="entry name" value="Methyl-accepting chemotaxis protein"/>
    <property type="match status" value="1"/>
</dbReference>
<dbReference type="GO" id="GO:0007165">
    <property type="term" value="P:signal transduction"/>
    <property type="evidence" value="ECO:0007669"/>
    <property type="project" value="UniProtKB-KW"/>
</dbReference>
<dbReference type="EMBL" id="LZZM01000212">
    <property type="protein sequence ID" value="OOM73659.1"/>
    <property type="molecule type" value="Genomic_DNA"/>
</dbReference>
<gene>
    <name evidence="4" type="primary">mcpA_3</name>
    <name evidence="4" type="ORF">CLPUN_44130</name>
</gene>
<dbReference type="STRING" id="29367.CLPUN_44130"/>
<dbReference type="InterPro" id="IPR004089">
    <property type="entry name" value="MCPsignal_dom"/>
</dbReference>
<dbReference type="PROSITE" id="PS50111">
    <property type="entry name" value="CHEMOTAXIS_TRANSDUC_2"/>
    <property type="match status" value="1"/>
</dbReference>
<dbReference type="OrthoDB" id="9807021at2"/>
<dbReference type="PANTHER" id="PTHR32089:SF112">
    <property type="entry name" value="LYSOZYME-LIKE PROTEIN-RELATED"/>
    <property type="match status" value="1"/>
</dbReference>
<evidence type="ECO:0000256" key="2">
    <source>
        <dbReference type="PROSITE-ProRule" id="PRU00284"/>
    </source>
</evidence>
<name>A0A1S8T7Q3_9CLOT</name>
<keyword evidence="1 2" id="KW-0807">Transducer</keyword>
<comment type="caution">
    <text evidence="4">The sequence shown here is derived from an EMBL/GenBank/DDBJ whole genome shotgun (WGS) entry which is preliminary data.</text>
</comment>
<dbReference type="RefSeq" id="WP_077849355.1">
    <property type="nucleotide sequence ID" value="NZ_LZZM01000212.1"/>
</dbReference>
<dbReference type="Pfam" id="PF00015">
    <property type="entry name" value="MCPsignal"/>
    <property type="match status" value="1"/>
</dbReference>
<sequence>MNIENREELLNATNLIGISTDQAFNSVEKLSTLAGKLANHQSILRNLSKEIETSISETKNIIEFIQGISKTTKILSFNAAIESSKAGEAGRGFSVVSSEMRKMAENTGSSAKNIELVLENIKAKIFEISKEIDKTANISEQQEDIAEEISSIINELVSSTEILNKSASKYN</sequence>
<keyword evidence="5" id="KW-1185">Reference proteome</keyword>
<evidence type="ECO:0000256" key="1">
    <source>
        <dbReference type="ARBA" id="ARBA00023224"/>
    </source>
</evidence>
<evidence type="ECO:0000313" key="4">
    <source>
        <dbReference type="EMBL" id="OOM73659.1"/>
    </source>
</evidence>
<dbReference type="Proteomes" id="UP000190890">
    <property type="component" value="Unassembled WGS sequence"/>
</dbReference>
<feature type="domain" description="Methyl-accepting transducer" evidence="3">
    <location>
        <begin position="49"/>
        <end position="171"/>
    </location>
</feature>
<evidence type="ECO:0000259" key="3">
    <source>
        <dbReference type="PROSITE" id="PS50111"/>
    </source>
</evidence>
<accession>A0A1S8T7Q3</accession>
<protein>
    <submittedName>
        <fullName evidence="4">Methyl-accepting chemotaxis protein McpA</fullName>
    </submittedName>
</protein>
<reference evidence="4 5" key="1">
    <citation type="submission" date="2016-05" db="EMBL/GenBank/DDBJ databases">
        <title>Microbial solvent formation.</title>
        <authorList>
            <person name="Poehlein A."/>
            <person name="Montoya Solano J.D."/>
            <person name="Flitsch S."/>
            <person name="Krabben P."/>
            <person name="Duerre P."/>
            <person name="Daniel R."/>
        </authorList>
    </citation>
    <scope>NUCLEOTIDE SEQUENCE [LARGE SCALE GENOMIC DNA]</scope>
    <source>
        <strain evidence="4 5">DSM 2619</strain>
    </source>
</reference>
<proteinExistence type="predicted"/>